<proteinExistence type="predicted"/>
<keyword evidence="3" id="KW-1185">Reference proteome</keyword>
<dbReference type="Proteomes" id="UP000192756">
    <property type="component" value="Unassembled WGS sequence"/>
</dbReference>
<name>A0A1W2A1W2_9SPHI</name>
<evidence type="ECO:0000259" key="1">
    <source>
        <dbReference type="Pfam" id="PF11412"/>
    </source>
</evidence>
<dbReference type="OrthoDB" id="767251at2"/>
<dbReference type="EMBL" id="FWXT01000001">
    <property type="protein sequence ID" value="SMC54630.1"/>
    <property type="molecule type" value="Genomic_DNA"/>
</dbReference>
<evidence type="ECO:0000313" key="3">
    <source>
        <dbReference type="Proteomes" id="UP000192756"/>
    </source>
</evidence>
<dbReference type="AlphaFoldDB" id="A0A1W2A1W2"/>
<feature type="domain" description="Thiol:disulfide interchange protein DsbD N-terminal" evidence="1">
    <location>
        <begin position="31"/>
        <end position="140"/>
    </location>
</feature>
<evidence type="ECO:0000313" key="2">
    <source>
        <dbReference type="EMBL" id="SMC54630.1"/>
    </source>
</evidence>
<dbReference type="Gene3D" id="2.60.40.1250">
    <property type="entry name" value="Thiol:disulfide interchange protein DsbD, N-terminal domain"/>
    <property type="match status" value="1"/>
</dbReference>
<protein>
    <submittedName>
        <fullName evidence="2">Disulphide bond corrector protein DsbC</fullName>
    </submittedName>
</protein>
<dbReference type="Pfam" id="PF11412">
    <property type="entry name" value="DsbD_N"/>
    <property type="match status" value="1"/>
</dbReference>
<sequence>MRILELFIGLLIFCNLCKAQIYSPAKWSYSAKKISGSEAVIYLKATIEEGWHIYSVNQKPGGPLKTTFSFSPSRDFILNGPTKEPMPISKFNETFGIQVSYFENEVVFQQSIKLKKPRPIIKGRVEFMACTDERCLSPEELGFSISVK</sequence>
<organism evidence="2 3">
    <name type="scientific">Pedobacter africanus</name>
    <dbReference type="NCBI Taxonomy" id="151894"/>
    <lineage>
        <taxon>Bacteria</taxon>
        <taxon>Pseudomonadati</taxon>
        <taxon>Bacteroidota</taxon>
        <taxon>Sphingobacteriia</taxon>
        <taxon>Sphingobacteriales</taxon>
        <taxon>Sphingobacteriaceae</taxon>
        <taxon>Pedobacter</taxon>
    </lineage>
</organism>
<dbReference type="InterPro" id="IPR028250">
    <property type="entry name" value="DsbDN"/>
</dbReference>
<dbReference type="RefSeq" id="WP_084237427.1">
    <property type="nucleotide sequence ID" value="NZ_FWXT01000001.1"/>
</dbReference>
<reference evidence="3" key="1">
    <citation type="submission" date="2017-04" db="EMBL/GenBank/DDBJ databases">
        <authorList>
            <person name="Varghese N."/>
            <person name="Submissions S."/>
        </authorList>
    </citation>
    <scope>NUCLEOTIDE SEQUENCE [LARGE SCALE GENOMIC DNA]</scope>
    <source>
        <strain evidence="3">DSM 12126</strain>
    </source>
</reference>
<dbReference type="STRING" id="151894.SAMN04488524_1164"/>
<accession>A0A1W2A1W2</accession>
<dbReference type="InterPro" id="IPR036929">
    <property type="entry name" value="DsbDN_sf"/>
</dbReference>
<gene>
    <name evidence="2" type="ORF">SAMN04488524_1164</name>
</gene>